<dbReference type="InterPro" id="IPR036388">
    <property type="entry name" value="WH-like_DNA-bd_sf"/>
</dbReference>
<dbReference type="PANTHER" id="PTHR37296:SF1">
    <property type="entry name" value="CONSERVED VIRULENCE FACTOR B"/>
    <property type="match status" value="1"/>
</dbReference>
<evidence type="ECO:0000259" key="2">
    <source>
        <dbReference type="PROSITE" id="PS50126"/>
    </source>
</evidence>
<dbReference type="Gene3D" id="1.10.10.10">
    <property type="entry name" value="Winged helix-like DNA-binding domain superfamily/Winged helix DNA-binding domain"/>
    <property type="match status" value="1"/>
</dbReference>
<dbReference type="EMBL" id="FZPD01000002">
    <property type="protein sequence ID" value="SNS84506.1"/>
    <property type="molecule type" value="Genomic_DNA"/>
</dbReference>
<dbReference type="AlphaFoldDB" id="A0A239HT53"/>
<dbReference type="Pfam" id="PF13509">
    <property type="entry name" value="S1_2"/>
    <property type="match status" value="1"/>
</dbReference>
<proteinExistence type="inferred from homology"/>
<dbReference type="InterPro" id="IPR039566">
    <property type="entry name" value="CvfB_S1_st"/>
</dbReference>
<protein>
    <recommendedName>
        <fullName evidence="2">S1 motif domain-containing protein</fullName>
    </recommendedName>
</protein>
<dbReference type="InterPro" id="IPR040764">
    <property type="entry name" value="CvfB_WH"/>
</dbReference>
<evidence type="ECO:0000256" key="1">
    <source>
        <dbReference type="PIRNR" id="PIRNR012524"/>
    </source>
</evidence>
<comment type="similarity">
    <text evidence="1">Belongs to the CvfB family.</text>
</comment>
<dbReference type="InterPro" id="IPR014464">
    <property type="entry name" value="CvfB_fam"/>
</dbReference>
<feature type="domain" description="S1 motif" evidence="2">
    <location>
        <begin position="143"/>
        <end position="203"/>
    </location>
</feature>
<dbReference type="PROSITE" id="PS50126">
    <property type="entry name" value="S1"/>
    <property type="match status" value="1"/>
</dbReference>
<dbReference type="Pfam" id="PF17783">
    <property type="entry name" value="WHD_CvfB"/>
    <property type="match status" value="1"/>
</dbReference>
<dbReference type="RefSeq" id="WP_089356219.1">
    <property type="nucleotide sequence ID" value="NZ_FZPD01000002.1"/>
</dbReference>
<keyword evidence="4" id="KW-1185">Reference proteome</keyword>
<dbReference type="Proteomes" id="UP000198393">
    <property type="component" value="Unassembled WGS sequence"/>
</dbReference>
<dbReference type="SMART" id="SM00316">
    <property type="entry name" value="S1"/>
    <property type="match status" value="1"/>
</dbReference>
<reference evidence="3 4" key="1">
    <citation type="submission" date="2017-06" db="EMBL/GenBank/DDBJ databases">
        <authorList>
            <person name="Kim H.J."/>
            <person name="Triplett B.A."/>
        </authorList>
    </citation>
    <scope>NUCLEOTIDE SEQUENCE [LARGE SCALE GENOMIC DNA]</scope>
    <source>
        <strain evidence="3 4">DSM 19307</strain>
    </source>
</reference>
<gene>
    <name evidence="3" type="ORF">SAMN05421640_1487</name>
</gene>
<organism evidence="3 4">
    <name type="scientific">Ekhidna lutea</name>
    <dbReference type="NCBI Taxonomy" id="447679"/>
    <lineage>
        <taxon>Bacteria</taxon>
        <taxon>Pseudomonadati</taxon>
        <taxon>Bacteroidota</taxon>
        <taxon>Cytophagia</taxon>
        <taxon>Cytophagales</taxon>
        <taxon>Reichenbachiellaceae</taxon>
        <taxon>Ekhidna</taxon>
    </lineage>
</organism>
<dbReference type="InterPro" id="IPR012340">
    <property type="entry name" value="NA-bd_OB-fold"/>
</dbReference>
<dbReference type="PIRSF" id="PIRSF012524">
    <property type="entry name" value="YitL_S1"/>
    <property type="match status" value="1"/>
</dbReference>
<evidence type="ECO:0000313" key="3">
    <source>
        <dbReference type="EMBL" id="SNS84506.1"/>
    </source>
</evidence>
<evidence type="ECO:0000313" key="4">
    <source>
        <dbReference type="Proteomes" id="UP000198393"/>
    </source>
</evidence>
<dbReference type="PANTHER" id="PTHR37296">
    <property type="entry name" value="CONSERVED VIRULENCE FACTOR B"/>
    <property type="match status" value="1"/>
</dbReference>
<dbReference type="GO" id="GO:0003676">
    <property type="term" value="F:nucleic acid binding"/>
    <property type="evidence" value="ECO:0007669"/>
    <property type="project" value="InterPro"/>
</dbReference>
<dbReference type="Gene3D" id="2.40.50.140">
    <property type="entry name" value="Nucleic acid-binding proteins"/>
    <property type="match status" value="2"/>
</dbReference>
<dbReference type="InterPro" id="IPR003029">
    <property type="entry name" value="S1_domain"/>
</dbReference>
<accession>A0A239HT53</accession>
<dbReference type="OrthoDB" id="9801597at2"/>
<sequence>MHVGEYQTLMVDRLTDPGAYLTDGSTDVLLPTKYIPNGTKKGEKLKVFVYRDSEDRIICTTQTPYATVFEFAYLKVKDAGSVGAFLDWGIDKDLLIPFSEQKNKLRTGQWCLVYIFLDEKTDRPVATAKVAKYFSDEIDVEEGEEVDLLITNTTDLGVNVVVNNQFKGLIYENDLFHDVLEGDKIKGFVKAVRPDGKLDISLRKEGLENLEAGAQQILNELKNNDGYLPLHDKSDPNEIQSLLQMSKKNFKRSVGILYKGKLISLEKDGIRLVK</sequence>
<name>A0A239HT53_EKHLU</name>